<proteinExistence type="inferred from homology"/>
<dbReference type="AlphaFoldDB" id="A0A060DUK1"/>
<evidence type="ECO:0000256" key="1">
    <source>
        <dbReference type="ARBA" id="ARBA00010613"/>
    </source>
</evidence>
<protein>
    <submittedName>
        <fullName evidence="4">Carbon-nitrogen hydrolase</fullName>
    </submittedName>
</protein>
<dbReference type="InterPro" id="IPR044083">
    <property type="entry name" value="RamA-like"/>
</dbReference>
<geneLocation type="plasmid" evidence="4 5">
    <name>AbAZ39_p4</name>
</geneLocation>
<dbReference type="RefSeq" id="WP_040138109.1">
    <property type="nucleotide sequence ID" value="NZ_CP007797.1"/>
</dbReference>
<dbReference type="GO" id="GO:0016811">
    <property type="term" value="F:hydrolase activity, acting on carbon-nitrogen (but not peptide) bonds, in linear amides"/>
    <property type="evidence" value="ECO:0007669"/>
    <property type="project" value="TreeGrafter"/>
</dbReference>
<feature type="domain" description="CN hydrolase" evidence="3">
    <location>
        <begin position="1"/>
        <end position="239"/>
    </location>
</feature>
<dbReference type="InterPro" id="IPR001110">
    <property type="entry name" value="UPF0012_CS"/>
</dbReference>
<name>A0A060DUK1_9PROT</name>
<dbReference type="Proteomes" id="UP000027186">
    <property type="component" value="Plasmid AbAZ39_p4"/>
</dbReference>
<accession>A0A060DUK1</accession>
<comment type="similarity">
    <text evidence="1">Belongs to the carbon-nitrogen hydrolase superfamily. NIT1/NIT2 family.</text>
</comment>
<organism evidence="4 5">
    <name type="scientific">Azospirillum argentinense</name>
    <dbReference type="NCBI Taxonomy" id="2970906"/>
    <lineage>
        <taxon>Bacteria</taxon>
        <taxon>Pseudomonadati</taxon>
        <taxon>Pseudomonadota</taxon>
        <taxon>Alphaproteobacteria</taxon>
        <taxon>Rhodospirillales</taxon>
        <taxon>Azospirillaceae</taxon>
        <taxon>Azospirillum</taxon>
    </lineage>
</organism>
<dbReference type="Pfam" id="PF00795">
    <property type="entry name" value="CN_hydrolase"/>
    <property type="match status" value="1"/>
</dbReference>
<evidence type="ECO:0000259" key="3">
    <source>
        <dbReference type="PROSITE" id="PS50263"/>
    </source>
</evidence>
<reference evidence="4 5" key="1">
    <citation type="journal article" date="2014" name="Genome Announc.">
        <title>Complete Genome Sequence of the Model Rhizosphere Strain Azospirillum brasilense Az39, Successfully Applied in Agriculture.</title>
        <authorList>
            <person name="Rivera D."/>
            <person name="Revale S."/>
            <person name="Molina R."/>
            <person name="Gualpa J."/>
            <person name="Puente M."/>
            <person name="Maroniche G."/>
            <person name="Paris G."/>
            <person name="Baker D."/>
            <person name="Clavijo B."/>
            <person name="McLay K."/>
            <person name="Spaepen S."/>
            <person name="Perticari A."/>
            <person name="Vazquez M."/>
            <person name="Wisniewski-Dye F."/>
            <person name="Watkins C."/>
            <person name="Martinez-Abarca F."/>
            <person name="Vanderleyden J."/>
            <person name="Cassan F."/>
        </authorList>
    </citation>
    <scope>NUCLEOTIDE SEQUENCE [LARGE SCALE GENOMIC DNA]</scope>
    <source>
        <strain evidence="4 5">Az39</strain>
        <plasmid evidence="4">AbAZ39_p4</plasmid>
    </source>
</reference>
<dbReference type="InterPro" id="IPR003010">
    <property type="entry name" value="C-N_Hydrolase"/>
</dbReference>
<dbReference type="KEGG" id="abq:ABAZ39_31350"/>
<gene>
    <name evidence="4" type="ORF">ABAZ39_31350</name>
</gene>
<dbReference type="InterPro" id="IPR036526">
    <property type="entry name" value="C-N_Hydrolase_sf"/>
</dbReference>
<sequence>MRLTLFQADAESGAPHRNLDRLERAAAAAAQNGSTLLVGPEMGLTGYDIGAEVVCALAEPADGPMAARVADIARRHGIAILYGYPERGADGAVCNAAQLIGSDGRSLLNQRKAHLYGDLDRGSFAPGGDAFPTAEVGGMRVGVAICYDVEFPELVRRHALAGVDLLLVPTALMTPYEIVATTIVPARAFENGIFVAYANRCGQEGTLIYCGLSSVAAPDGSVLARAGDGEALLTVDLDPALRRVGTHLADRRPDLYGAVSSAPGKGGS</sequence>
<keyword evidence="4" id="KW-0614">Plasmid</keyword>
<keyword evidence="2 4" id="KW-0378">Hydrolase</keyword>
<dbReference type="EMBL" id="CP007797">
    <property type="protein sequence ID" value="AIB16350.1"/>
    <property type="molecule type" value="Genomic_DNA"/>
</dbReference>
<evidence type="ECO:0000313" key="4">
    <source>
        <dbReference type="EMBL" id="AIB16350.1"/>
    </source>
</evidence>
<dbReference type="PROSITE" id="PS50263">
    <property type="entry name" value="CN_HYDROLASE"/>
    <property type="match status" value="1"/>
</dbReference>
<dbReference type="PANTHER" id="PTHR43674">
    <property type="entry name" value="NITRILASE C965.09-RELATED"/>
    <property type="match status" value="1"/>
</dbReference>
<evidence type="ECO:0000313" key="5">
    <source>
        <dbReference type="Proteomes" id="UP000027186"/>
    </source>
</evidence>
<dbReference type="InterPro" id="IPR050345">
    <property type="entry name" value="Aliph_Amidase/BUP"/>
</dbReference>
<evidence type="ECO:0000256" key="2">
    <source>
        <dbReference type="ARBA" id="ARBA00022801"/>
    </source>
</evidence>
<dbReference type="SUPFAM" id="SSF56317">
    <property type="entry name" value="Carbon-nitrogen hydrolase"/>
    <property type="match status" value="1"/>
</dbReference>
<dbReference type="Gene3D" id="3.60.110.10">
    <property type="entry name" value="Carbon-nitrogen hydrolase"/>
    <property type="match status" value="1"/>
</dbReference>
<dbReference type="PROSITE" id="PS01227">
    <property type="entry name" value="UPF0012"/>
    <property type="match status" value="1"/>
</dbReference>
<dbReference type="PANTHER" id="PTHR43674:SF2">
    <property type="entry name" value="BETA-UREIDOPROPIONASE"/>
    <property type="match status" value="1"/>
</dbReference>
<dbReference type="CDD" id="cd07576">
    <property type="entry name" value="R-amidase_like"/>
    <property type="match status" value="1"/>
</dbReference>